<evidence type="ECO:0000313" key="3">
    <source>
        <dbReference type="EMBL" id="NXU93678.1"/>
    </source>
</evidence>
<accession>A0A7L3PXG1</accession>
<dbReference type="SUPFAM" id="SSF49562">
    <property type="entry name" value="C2 domain (Calcium/lipid-binding domain, CaLB)"/>
    <property type="match status" value="1"/>
</dbReference>
<dbReference type="PANTHER" id="PTHR46096:SF3">
    <property type="entry name" value="PERFORIN-1"/>
    <property type="match status" value="1"/>
</dbReference>
<feature type="non-terminal residue" evidence="3">
    <location>
        <position position="1"/>
    </location>
</feature>
<proteinExistence type="predicted"/>
<sequence>NDQSIGHAPSRPSPHPCHCPCSSQPLPLGGSPCCPAHRGAAHLTVLILSGRGWRGDIFSATDAYVWVSFGARRARTATAWNVARPRWNARLDLGDVRLFPEATLKLQVWDEDHGWDDDKLGECAEAVVATGARRDRVCYAGTGRLEFAMEVRCGPDLGGPLCHDYVPQPVGGATGVVEGTGWPRG</sequence>
<dbReference type="AlphaFoldDB" id="A0A7L3PXG1"/>
<feature type="domain" description="C2" evidence="2">
    <location>
        <begin position="20"/>
        <end position="139"/>
    </location>
</feature>
<dbReference type="InterPro" id="IPR035892">
    <property type="entry name" value="C2_domain_sf"/>
</dbReference>
<comment type="caution">
    <text evidence="3">The sequence shown here is derived from an EMBL/GenBank/DDBJ whole genome shotgun (WGS) entry which is preliminary data.</text>
</comment>
<dbReference type="GO" id="GO:0022829">
    <property type="term" value="F:wide pore channel activity"/>
    <property type="evidence" value="ECO:0007669"/>
    <property type="project" value="TreeGrafter"/>
</dbReference>
<dbReference type="PROSITE" id="PS50004">
    <property type="entry name" value="C2"/>
    <property type="match status" value="1"/>
</dbReference>
<dbReference type="Gene3D" id="2.60.40.150">
    <property type="entry name" value="C2 domain"/>
    <property type="match status" value="1"/>
</dbReference>
<gene>
    <name evidence="3" type="primary">Prf1</name>
    <name evidence="3" type="ORF">XIPELE_R14459</name>
</gene>
<dbReference type="Pfam" id="PF00168">
    <property type="entry name" value="C2"/>
    <property type="match status" value="1"/>
</dbReference>
<dbReference type="PANTHER" id="PTHR46096">
    <property type="entry name" value="PERFORIN-1"/>
    <property type="match status" value="1"/>
</dbReference>
<evidence type="ECO:0000313" key="4">
    <source>
        <dbReference type="Proteomes" id="UP000551443"/>
    </source>
</evidence>
<organism evidence="3 4">
    <name type="scientific">Xiphorhynchus elegans</name>
    <name type="common">elegant woodcreeper</name>
    <dbReference type="NCBI Taxonomy" id="269412"/>
    <lineage>
        <taxon>Eukaryota</taxon>
        <taxon>Metazoa</taxon>
        <taxon>Chordata</taxon>
        <taxon>Craniata</taxon>
        <taxon>Vertebrata</taxon>
        <taxon>Euteleostomi</taxon>
        <taxon>Archelosauria</taxon>
        <taxon>Archosauria</taxon>
        <taxon>Dinosauria</taxon>
        <taxon>Saurischia</taxon>
        <taxon>Theropoda</taxon>
        <taxon>Coelurosauria</taxon>
        <taxon>Aves</taxon>
        <taxon>Neognathae</taxon>
        <taxon>Neoaves</taxon>
        <taxon>Telluraves</taxon>
        <taxon>Australaves</taxon>
        <taxon>Passeriformes</taxon>
        <taxon>Dendrocolaptidae</taxon>
        <taxon>Xiphorhynchus</taxon>
    </lineage>
</organism>
<name>A0A7L3PXG1_9DEND</name>
<dbReference type="GO" id="GO:0001913">
    <property type="term" value="P:T cell mediated cytotoxicity"/>
    <property type="evidence" value="ECO:0007669"/>
    <property type="project" value="TreeGrafter"/>
</dbReference>
<dbReference type="GO" id="GO:0051607">
    <property type="term" value="P:defense response to virus"/>
    <property type="evidence" value="ECO:0007669"/>
    <property type="project" value="TreeGrafter"/>
</dbReference>
<feature type="non-terminal residue" evidence="3">
    <location>
        <position position="185"/>
    </location>
</feature>
<keyword evidence="4" id="KW-1185">Reference proteome</keyword>
<dbReference type="GO" id="GO:0001771">
    <property type="term" value="P:immunological synapse formation"/>
    <property type="evidence" value="ECO:0007669"/>
    <property type="project" value="TreeGrafter"/>
</dbReference>
<dbReference type="InterPro" id="IPR000008">
    <property type="entry name" value="C2_dom"/>
</dbReference>
<keyword evidence="1" id="KW-0732">Signal</keyword>
<evidence type="ECO:0000259" key="2">
    <source>
        <dbReference type="PROSITE" id="PS50004"/>
    </source>
</evidence>
<dbReference type="Proteomes" id="UP000551443">
    <property type="component" value="Unassembled WGS sequence"/>
</dbReference>
<dbReference type="EMBL" id="VZUH01083478">
    <property type="protein sequence ID" value="NXU93678.1"/>
    <property type="molecule type" value="Genomic_DNA"/>
</dbReference>
<reference evidence="3 4" key="1">
    <citation type="submission" date="2019-09" db="EMBL/GenBank/DDBJ databases">
        <title>Bird 10,000 Genomes (B10K) Project - Family phase.</title>
        <authorList>
            <person name="Zhang G."/>
        </authorList>
    </citation>
    <scope>NUCLEOTIDE SEQUENCE [LARGE SCALE GENOMIC DNA]</scope>
    <source>
        <strain evidence="3">OUT-0059</strain>
        <tissue evidence="3">Muscle</tissue>
    </source>
</reference>
<evidence type="ECO:0000256" key="1">
    <source>
        <dbReference type="ARBA" id="ARBA00022729"/>
    </source>
</evidence>
<dbReference type="GO" id="GO:0016020">
    <property type="term" value="C:membrane"/>
    <property type="evidence" value="ECO:0007669"/>
    <property type="project" value="TreeGrafter"/>
</dbReference>
<dbReference type="SMART" id="SM00239">
    <property type="entry name" value="C2"/>
    <property type="match status" value="1"/>
</dbReference>
<protein>
    <submittedName>
        <fullName evidence="3">PERF protein</fullName>
    </submittedName>
</protein>
<dbReference type="InterPro" id="IPR052784">
    <property type="entry name" value="Perforin-1_pore-forming"/>
</dbReference>